<dbReference type="InterPro" id="IPR002492">
    <property type="entry name" value="Transposase_Tc1-like"/>
</dbReference>
<name>A0A6J8DGZ4_MYTCO</name>
<dbReference type="PANTHER" id="PTHR23022">
    <property type="entry name" value="TRANSPOSABLE ELEMENT-RELATED"/>
    <property type="match status" value="1"/>
</dbReference>
<dbReference type="OrthoDB" id="8630911at2759"/>
<evidence type="ECO:0000313" key="3">
    <source>
        <dbReference type="Proteomes" id="UP000507470"/>
    </source>
</evidence>
<proteinExistence type="predicted"/>
<dbReference type="PANTHER" id="PTHR23022:SF135">
    <property type="entry name" value="SI:DKEY-77F5.3"/>
    <property type="match status" value="1"/>
</dbReference>
<dbReference type="Pfam" id="PF01498">
    <property type="entry name" value="HTH_Tnp_Tc3_2"/>
    <property type="match status" value="1"/>
</dbReference>
<dbReference type="AlphaFoldDB" id="A0A6J8DGZ4"/>
<dbReference type="GO" id="GO:0006313">
    <property type="term" value="P:DNA transposition"/>
    <property type="evidence" value="ECO:0007669"/>
    <property type="project" value="InterPro"/>
</dbReference>
<organism evidence="2 3">
    <name type="scientific">Mytilus coruscus</name>
    <name type="common">Sea mussel</name>
    <dbReference type="NCBI Taxonomy" id="42192"/>
    <lineage>
        <taxon>Eukaryota</taxon>
        <taxon>Metazoa</taxon>
        <taxon>Spiralia</taxon>
        <taxon>Lophotrochozoa</taxon>
        <taxon>Mollusca</taxon>
        <taxon>Bivalvia</taxon>
        <taxon>Autobranchia</taxon>
        <taxon>Pteriomorphia</taxon>
        <taxon>Mytilida</taxon>
        <taxon>Mytiloidea</taxon>
        <taxon>Mytilidae</taxon>
        <taxon>Mytilinae</taxon>
        <taxon>Mytilus</taxon>
    </lineage>
</organism>
<dbReference type="InterPro" id="IPR052338">
    <property type="entry name" value="Transposase_5"/>
</dbReference>
<protein>
    <recommendedName>
        <fullName evidence="1">Transposase Tc1-like domain-containing protein</fullName>
    </recommendedName>
</protein>
<dbReference type="GO" id="GO:0015074">
    <property type="term" value="P:DNA integration"/>
    <property type="evidence" value="ECO:0007669"/>
    <property type="project" value="InterPro"/>
</dbReference>
<dbReference type="Proteomes" id="UP000507470">
    <property type="component" value="Unassembled WGS sequence"/>
</dbReference>
<dbReference type="GO" id="GO:0003677">
    <property type="term" value="F:DNA binding"/>
    <property type="evidence" value="ECO:0007669"/>
    <property type="project" value="InterPro"/>
</dbReference>
<feature type="domain" description="Transposase Tc1-like" evidence="1">
    <location>
        <begin position="76"/>
        <end position="118"/>
    </location>
</feature>
<gene>
    <name evidence="2" type="ORF">MCOR_40824</name>
</gene>
<keyword evidence="3" id="KW-1185">Reference proteome</keyword>
<sequence>MIQAGMGMTAVSRAIGCKRLALYRLQQRFQGTGSTEDRPRSGRPRVTTIADDRFIRIRHLRDRFMPPRASTGVVQGRRISAQTVRRRLRSFNLRPRRAYRGPTLTQRHRQERLRWCQVRLRWRLNNEWSNILFSDESRFTVHHSDGRARVYTRDIDFSNAKHLMKHTVIRDLLSHLLFLTLCQNCYSAVLYFC</sequence>
<evidence type="ECO:0000313" key="2">
    <source>
        <dbReference type="EMBL" id="CAC5407336.1"/>
    </source>
</evidence>
<reference evidence="2 3" key="1">
    <citation type="submission" date="2020-06" db="EMBL/GenBank/DDBJ databases">
        <authorList>
            <person name="Li R."/>
            <person name="Bekaert M."/>
        </authorList>
    </citation>
    <scope>NUCLEOTIDE SEQUENCE [LARGE SCALE GENOMIC DNA]</scope>
    <source>
        <strain evidence="3">wild</strain>
    </source>
</reference>
<accession>A0A6J8DGZ4</accession>
<dbReference type="InterPro" id="IPR036397">
    <property type="entry name" value="RNaseH_sf"/>
</dbReference>
<dbReference type="EMBL" id="CACVKT020007413">
    <property type="protein sequence ID" value="CAC5407336.1"/>
    <property type="molecule type" value="Genomic_DNA"/>
</dbReference>
<evidence type="ECO:0000259" key="1">
    <source>
        <dbReference type="Pfam" id="PF01498"/>
    </source>
</evidence>
<dbReference type="Gene3D" id="3.30.420.10">
    <property type="entry name" value="Ribonuclease H-like superfamily/Ribonuclease H"/>
    <property type="match status" value="1"/>
</dbReference>